<evidence type="ECO:0000313" key="2">
    <source>
        <dbReference type="Proteomes" id="UP001165960"/>
    </source>
</evidence>
<organism evidence="1 2">
    <name type="scientific">Entomophthora muscae</name>
    <dbReference type="NCBI Taxonomy" id="34485"/>
    <lineage>
        <taxon>Eukaryota</taxon>
        <taxon>Fungi</taxon>
        <taxon>Fungi incertae sedis</taxon>
        <taxon>Zoopagomycota</taxon>
        <taxon>Entomophthoromycotina</taxon>
        <taxon>Entomophthoromycetes</taxon>
        <taxon>Entomophthorales</taxon>
        <taxon>Entomophthoraceae</taxon>
        <taxon>Entomophthora</taxon>
    </lineage>
</organism>
<proteinExistence type="predicted"/>
<evidence type="ECO:0000313" key="1">
    <source>
        <dbReference type="EMBL" id="KAJ9050107.1"/>
    </source>
</evidence>
<gene>
    <name evidence="1" type="ORF">DSO57_1017606</name>
</gene>
<sequence length="465" mass="51561">MTTKKVAYCFAPDASSYQLSETHPMVPERVNMTHELVQNYRMFPRMTIIKPHPATEEQLKRVHLPGYIDYLKKVSPIATLGLGDLYPCLQADDCPMFTGVYDYSASIVGASIACANRINHGRSNVCINWAGGMHHAKRRVASGFCYANDIAAAILELLMCHRRVMYVDIDLHHGDGVEEYFYNTNRVMTLSFHRFGNNFFPGTGAIKNSGVGPGKDYAINVPLQKGIDDDQYIYLFKNILNKAMERFQPEALVMQMGADSVVGDLLGDFNLTNKGHASCLENALSYNLPTIVLGGGGYSVKNVARTWTLETATILGLELDNQLPTNSYFGHLPEDSTLYIPPVKMSNSNTNKSIRKVLRKVTEILDRTEIAPSVGLQHTPLVPEEEEEELSNVSIASQSLLPPPSSSPLDVASCSRIRHSSIDTSGELANIKSISRLSASPQMRTRSWNRLHHKKPTLFPDSLSP</sequence>
<comment type="caution">
    <text evidence="1">The sequence shown here is derived from an EMBL/GenBank/DDBJ whole genome shotgun (WGS) entry which is preliminary data.</text>
</comment>
<dbReference type="Proteomes" id="UP001165960">
    <property type="component" value="Unassembled WGS sequence"/>
</dbReference>
<name>A0ACC2RJ32_9FUNG</name>
<protein>
    <submittedName>
        <fullName evidence="1">Uncharacterized protein</fullName>
    </submittedName>
</protein>
<keyword evidence="2" id="KW-1185">Reference proteome</keyword>
<accession>A0ACC2RJ32</accession>
<reference evidence="1" key="1">
    <citation type="submission" date="2022-04" db="EMBL/GenBank/DDBJ databases">
        <title>Genome of the entomopathogenic fungus Entomophthora muscae.</title>
        <authorList>
            <person name="Elya C."/>
            <person name="Lovett B.R."/>
            <person name="Lee E."/>
            <person name="Macias A.M."/>
            <person name="Hajek A.E."/>
            <person name="De Bivort B.L."/>
            <person name="Kasson M.T."/>
            <person name="De Fine Licht H.H."/>
            <person name="Stajich J.E."/>
        </authorList>
    </citation>
    <scope>NUCLEOTIDE SEQUENCE</scope>
    <source>
        <strain evidence="1">Berkeley</strain>
    </source>
</reference>
<dbReference type="EMBL" id="QTSX02007174">
    <property type="protein sequence ID" value="KAJ9050107.1"/>
    <property type="molecule type" value="Genomic_DNA"/>
</dbReference>